<comment type="similarity">
    <text evidence="14">Belongs to the ABC transporter superfamily. UvrA family.</text>
</comment>
<evidence type="ECO:0000313" key="18">
    <source>
        <dbReference type="EMBL" id="MEN7551128.1"/>
    </source>
</evidence>
<feature type="domain" description="ABC transporter" evidence="17">
    <location>
        <begin position="928"/>
        <end position="1255"/>
    </location>
</feature>
<comment type="caution">
    <text evidence="18">The sequence shown here is derived from an EMBL/GenBank/DDBJ whole genome shotgun (WGS) entry which is preliminary data.</text>
</comment>
<evidence type="ECO:0000256" key="6">
    <source>
        <dbReference type="ARBA" id="ARBA00022763"/>
    </source>
</evidence>
<dbReference type="GO" id="GO:0016887">
    <property type="term" value="F:ATP hydrolysis activity"/>
    <property type="evidence" value="ECO:0007669"/>
    <property type="project" value="InterPro"/>
</dbReference>
<evidence type="ECO:0000256" key="10">
    <source>
        <dbReference type="ARBA" id="ARBA00022840"/>
    </source>
</evidence>
<evidence type="ECO:0000256" key="5">
    <source>
        <dbReference type="ARBA" id="ARBA00022741"/>
    </source>
</evidence>
<keyword evidence="11" id="KW-0267">Excision nuclease</keyword>
<protein>
    <recommendedName>
        <fullName evidence="15">UvrABC system protein A</fullName>
    </recommendedName>
    <alternativeName>
        <fullName evidence="16">Excinuclease ABC subunit A</fullName>
    </alternativeName>
</protein>
<dbReference type="InterPro" id="IPR041552">
    <property type="entry name" value="UvrA_DNA-bd"/>
</dbReference>
<dbReference type="GO" id="GO:0003677">
    <property type="term" value="F:DNA binding"/>
    <property type="evidence" value="ECO:0007669"/>
    <property type="project" value="UniProtKB-KW"/>
</dbReference>
<evidence type="ECO:0000256" key="14">
    <source>
        <dbReference type="ARBA" id="ARBA00038000"/>
    </source>
</evidence>
<evidence type="ECO:0000256" key="7">
    <source>
        <dbReference type="ARBA" id="ARBA00022769"/>
    </source>
</evidence>
<reference evidence="18 19" key="1">
    <citation type="submission" date="2024-04" db="EMBL/GenBank/DDBJ databases">
        <title>Novel genus in family Flammeovirgaceae.</title>
        <authorList>
            <person name="Nguyen T.H."/>
            <person name="Vuong T.Q."/>
            <person name="Le H."/>
            <person name="Kim S.-G."/>
        </authorList>
    </citation>
    <scope>NUCLEOTIDE SEQUENCE [LARGE SCALE GENOMIC DNA]</scope>
    <source>
        <strain evidence="18 19">JCM 23209</strain>
    </source>
</reference>
<dbReference type="InterPro" id="IPR003439">
    <property type="entry name" value="ABC_transporter-like_ATP-bd"/>
</dbReference>
<keyword evidence="19" id="KW-1185">Reference proteome</keyword>
<dbReference type="PROSITE" id="PS00211">
    <property type="entry name" value="ABC_TRANSPORTER_1"/>
    <property type="match status" value="1"/>
</dbReference>
<dbReference type="Gene3D" id="1.10.8.280">
    <property type="entry name" value="ABC transporter ATPase domain-like"/>
    <property type="match status" value="1"/>
</dbReference>
<comment type="subcellular location">
    <subcellularLocation>
        <location evidence="1">Cytoplasm</location>
    </subcellularLocation>
</comment>
<evidence type="ECO:0000256" key="16">
    <source>
        <dbReference type="ARBA" id="ARBA00042156"/>
    </source>
</evidence>
<keyword evidence="2" id="KW-0963">Cytoplasm</keyword>
<keyword evidence="9" id="KW-0862">Zinc</keyword>
<dbReference type="Pfam" id="PF00005">
    <property type="entry name" value="ABC_tran"/>
    <property type="match status" value="1"/>
</dbReference>
<dbReference type="InterPro" id="IPR038765">
    <property type="entry name" value="Papain-like_cys_pep_sf"/>
</dbReference>
<dbReference type="InterPro" id="IPR004602">
    <property type="entry name" value="UvrA"/>
</dbReference>
<dbReference type="InterPro" id="IPR027417">
    <property type="entry name" value="P-loop_NTPase"/>
</dbReference>
<dbReference type="Proteomes" id="UP001403385">
    <property type="component" value="Unassembled WGS sequence"/>
</dbReference>
<dbReference type="Gene3D" id="3.30.1490.20">
    <property type="entry name" value="ATP-grasp fold, A domain"/>
    <property type="match status" value="1"/>
</dbReference>
<dbReference type="CDD" id="cd03271">
    <property type="entry name" value="ABC_UvrA_II"/>
    <property type="match status" value="1"/>
</dbReference>
<keyword evidence="6" id="KW-0227">DNA damage</keyword>
<dbReference type="Gene3D" id="1.20.1580.10">
    <property type="entry name" value="ABC transporter ATPase like domain"/>
    <property type="match status" value="2"/>
</dbReference>
<dbReference type="NCBIfam" id="NF001503">
    <property type="entry name" value="PRK00349.1"/>
    <property type="match status" value="1"/>
</dbReference>
<evidence type="ECO:0000256" key="11">
    <source>
        <dbReference type="ARBA" id="ARBA00022881"/>
    </source>
</evidence>
<name>A0AAW9SF45_9BACT</name>
<dbReference type="PANTHER" id="PTHR43152">
    <property type="entry name" value="UVRABC SYSTEM PROTEIN A"/>
    <property type="match status" value="1"/>
</dbReference>
<dbReference type="RefSeq" id="WP_346823910.1">
    <property type="nucleotide sequence ID" value="NZ_JBDKWZ010000019.1"/>
</dbReference>
<keyword evidence="8" id="KW-0863">Zinc-finger</keyword>
<dbReference type="InterPro" id="IPR013815">
    <property type="entry name" value="ATP_grasp_subdomain_1"/>
</dbReference>
<dbReference type="GO" id="GO:0004518">
    <property type="term" value="F:nuclease activity"/>
    <property type="evidence" value="ECO:0007669"/>
    <property type="project" value="UniProtKB-KW"/>
</dbReference>
<evidence type="ECO:0000256" key="8">
    <source>
        <dbReference type="ARBA" id="ARBA00022771"/>
    </source>
</evidence>
<dbReference type="GO" id="GO:0005737">
    <property type="term" value="C:cytoplasm"/>
    <property type="evidence" value="ECO:0007669"/>
    <property type="project" value="UniProtKB-SubCell"/>
</dbReference>
<proteinExistence type="inferred from homology"/>
<organism evidence="18 19">
    <name type="scientific">Rapidithrix thailandica</name>
    <dbReference type="NCBI Taxonomy" id="413964"/>
    <lineage>
        <taxon>Bacteria</taxon>
        <taxon>Pseudomonadati</taxon>
        <taxon>Bacteroidota</taxon>
        <taxon>Cytophagia</taxon>
        <taxon>Cytophagales</taxon>
        <taxon>Flammeovirgaceae</taxon>
        <taxon>Rapidithrix</taxon>
    </lineage>
</organism>
<dbReference type="GO" id="GO:0005524">
    <property type="term" value="F:ATP binding"/>
    <property type="evidence" value="ECO:0007669"/>
    <property type="project" value="UniProtKB-KW"/>
</dbReference>
<dbReference type="GO" id="GO:0009380">
    <property type="term" value="C:excinuclease repair complex"/>
    <property type="evidence" value="ECO:0007669"/>
    <property type="project" value="InterPro"/>
</dbReference>
<evidence type="ECO:0000313" key="19">
    <source>
        <dbReference type="Proteomes" id="UP001403385"/>
    </source>
</evidence>
<dbReference type="InterPro" id="IPR041102">
    <property type="entry name" value="UvrA_inter"/>
</dbReference>
<keyword evidence="13" id="KW-0234">DNA repair</keyword>
<dbReference type="Pfam" id="PF17755">
    <property type="entry name" value="UvrA_DNA-bind"/>
    <property type="match status" value="1"/>
</dbReference>
<keyword evidence="3" id="KW-0479">Metal-binding</keyword>
<dbReference type="NCBIfam" id="TIGR00630">
    <property type="entry name" value="uvra"/>
    <property type="match status" value="1"/>
</dbReference>
<evidence type="ECO:0000256" key="4">
    <source>
        <dbReference type="ARBA" id="ARBA00022737"/>
    </source>
</evidence>
<dbReference type="EMBL" id="JBDKWZ010000019">
    <property type="protein sequence ID" value="MEN7551128.1"/>
    <property type="molecule type" value="Genomic_DNA"/>
</dbReference>
<evidence type="ECO:0000256" key="2">
    <source>
        <dbReference type="ARBA" id="ARBA00022490"/>
    </source>
</evidence>
<dbReference type="InterPro" id="IPR017871">
    <property type="entry name" value="ABC_transporter-like_CS"/>
</dbReference>
<dbReference type="SUPFAM" id="SSF52540">
    <property type="entry name" value="P-loop containing nucleoside triphosphate hydrolases"/>
    <property type="match status" value="2"/>
</dbReference>
<dbReference type="SUPFAM" id="SSF54001">
    <property type="entry name" value="Cysteine proteinases"/>
    <property type="match status" value="1"/>
</dbReference>
<keyword evidence="4" id="KW-0677">Repeat</keyword>
<evidence type="ECO:0000256" key="1">
    <source>
        <dbReference type="ARBA" id="ARBA00004496"/>
    </source>
</evidence>
<dbReference type="AlphaFoldDB" id="A0AAW9SF45"/>
<evidence type="ECO:0000256" key="9">
    <source>
        <dbReference type="ARBA" id="ARBA00022833"/>
    </source>
</evidence>
<dbReference type="PROSITE" id="PS50893">
    <property type="entry name" value="ABC_TRANSPORTER_2"/>
    <property type="match status" value="1"/>
</dbReference>
<evidence type="ECO:0000256" key="12">
    <source>
        <dbReference type="ARBA" id="ARBA00023125"/>
    </source>
</evidence>
<dbReference type="GO" id="GO:0006289">
    <property type="term" value="P:nucleotide-excision repair"/>
    <property type="evidence" value="ECO:0007669"/>
    <property type="project" value="InterPro"/>
</dbReference>
<keyword evidence="18" id="KW-0378">Hydrolase</keyword>
<accession>A0AAW9SF45</accession>
<sequence>MRERIKYYSVHSPATNPKEYTSFLDDLPSEVNDVCMAVQGLLVHFSAVSKANRMEENSRLFLARDIIKAINELDNSPLNKKREVKNKLVCTAREYALLICSVLIHKNIAARIRCGFASYIAEGYYSDHWVCEFWDGKTEQWIKVDGMLANEAQGGQSCRVKDGSFIESGKAWQLCRENKADENLFGYDLKRGIAFIRSNMLRDFAALNKIELMPWAVLWGYKSKQELRQEDYKKLDLLATLIVDNDVSWGKIRDFYQSETWISGPADHFLEEHSGQQERTVPTMEQSEKRMVIANDGRHKVREINSSEVKNVEIDPNLIQIKGAKQHNLKDIDLAIPKNKLVVITGVSGSGKSSIAFDTIYSESQRRFMSGLSLYVRKYMVQMEKPKVDFIYGLNPSIAIEQKTLSNNPRSTVGTITELSNYLRLLYSRVGQKNCTKCGCQIIPLSPLQIASKLYDHIPEGETVEMLAPLVLQKREYNNALFREYQEKGFSEFRVNGKRINVDIEEIPSPSELNTVELVWSKCTLEKLDSINRDEKLKQLAESIKELYDYSGQLLTVIHGDDELLFTSKLTCPNCATPFPELSAQHFSANSPLGMCQDCKGLGILQRIEPELIVENEDLSILDGALKWFGNLRENNRSSWPTGPLDVIYEHYGLDINAPWKDLPKSFHEVIFYGSGSEKIAMPSSLGMKSSLRTVKGLVPELSRLFFDSDSKTNRERYSIYMDQKTCTTCCGSGLRREAYNVTLGGYRISEVSSLSIEQAVAWVKGLYESIDGISYEIGKEILLELYNRFLFLMDVGLHYLTINRTAPTLSGGEGQRVRLASQLSSGIVGVLYVLDEPSIGLHPRDRGSLIKTLLKLRDIGNSVLVVEHDDQIMKEADWLIDIGPKAGVHGGELVAEGTPQQVMENLESLTGKYLSGKLVVSGDQKPVREIFSERWLTLKGATLHNLKNVSISLPIGKMTCVTGVSGSGKSSLIAGTLEPVLEQKLNNSTVEAGPYESIDGLEYLDKVINISQKAIGRTPRSNPATYTKLFDDIRKVFSKTKEAQEQGLKYADFSFNSASGRCEVCEGQGQVKVEMHFLADVWVTCPECGGKRFNSKILKVTYQEKNISEVLDLDILEAIAFFKGHKKILQILNTFKQVGLDYIKLGQSATTFSGGEAQRIKLAKELSRPSKGNAVYVLDEPTTGLHFHDVQQLLYTLHQLVALGNTVIIIEHNLDVVKTADWVIDIGPEGGEKGGNVVGQCHPRDLINNERSYTGQALKEYADYFQMEEV</sequence>
<evidence type="ECO:0000256" key="3">
    <source>
        <dbReference type="ARBA" id="ARBA00022723"/>
    </source>
</evidence>
<keyword evidence="7" id="KW-0228">DNA excision</keyword>
<keyword evidence="10" id="KW-0067">ATP-binding</keyword>
<evidence type="ECO:0000256" key="15">
    <source>
        <dbReference type="ARBA" id="ARBA00039316"/>
    </source>
</evidence>
<gene>
    <name evidence="18" type="primary">uvrA</name>
    <name evidence="18" type="ORF">AAG747_24615</name>
</gene>
<evidence type="ECO:0000259" key="17">
    <source>
        <dbReference type="PROSITE" id="PS50893"/>
    </source>
</evidence>
<dbReference type="Pfam" id="PF17760">
    <property type="entry name" value="UvrA_inter"/>
    <property type="match status" value="1"/>
</dbReference>
<dbReference type="Gene3D" id="3.40.50.300">
    <property type="entry name" value="P-loop containing nucleotide triphosphate hydrolases"/>
    <property type="match status" value="2"/>
</dbReference>
<keyword evidence="5" id="KW-0547">Nucleotide-binding</keyword>
<keyword evidence="12" id="KW-0238">DNA-binding</keyword>
<dbReference type="PANTHER" id="PTHR43152:SF3">
    <property type="entry name" value="UVRABC SYSTEM PROTEIN A"/>
    <property type="match status" value="1"/>
</dbReference>
<dbReference type="GO" id="GO:0008270">
    <property type="term" value="F:zinc ion binding"/>
    <property type="evidence" value="ECO:0007669"/>
    <property type="project" value="UniProtKB-KW"/>
</dbReference>
<evidence type="ECO:0000256" key="13">
    <source>
        <dbReference type="ARBA" id="ARBA00023204"/>
    </source>
</evidence>